<dbReference type="SUPFAM" id="SSF51735">
    <property type="entry name" value="NAD(P)-binding Rossmann-fold domains"/>
    <property type="match status" value="1"/>
</dbReference>
<dbReference type="RefSeq" id="XP_028142559.2">
    <property type="nucleotide sequence ID" value="XM_028286758.2"/>
</dbReference>
<evidence type="ECO:0000256" key="3">
    <source>
        <dbReference type="ARBA" id="ARBA00022454"/>
    </source>
</evidence>
<keyword evidence="3" id="KW-0158">Chromosome</keyword>
<dbReference type="PANTHER" id="PTHR43580:SF2">
    <property type="entry name" value="CYTOKINE-LIKE NUCLEAR FACTOR N-PAC"/>
    <property type="match status" value="1"/>
</dbReference>
<dbReference type="Gene3D" id="1.10.1040.10">
    <property type="entry name" value="N-(1-d-carboxylethyl)-l-norvaline Dehydrogenase, domain 2"/>
    <property type="match status" value="1"/>
</dbReference>
<comment type="similarity">
    <text evidence="2">Belongs to the HIBADH-related family. NP60 subfamily.</text>
</comment>
<dbReference type="SMART" id="SM00293">
    <property type="entry name" value="PWWP"/>
    <property type="match status" value="1"/>
</dbReference>
<dbReference type="Pfam" id="PF00855">
    <property type="entry name" value="PWWP"/>
    <property type="match status" value="1"/>
</dbReference>
<dbReference type="PROSITE" id="PS50812">
    <property type="entry name" value="PWWP"/>
    <property type="match status" value="1"/>
</dbReference>
<dbReference type="Proteomes" id="UP001652700">
    <property type="component" value="Unplaced"/>
</dbReference>
<evidence type="ECO:0000313" key="8">
    <source>
        <dbReference type="Proteomes" id="UP001652700"/>
    </source>
</evidence>
<accession>A0ABM5IUM5</accession>
<dbReference type="Gene3D" id="2.30.30.140">
    <property type="match status" value="1"/>
</dbReference>
<dbReference type="SUPFAM" id="SSF63748">
    <property type="entry name" value="Tudor/PWWP/MBT"/>
    <property type="match status" value="1"/>
</dbReference>
<dbReference type="PANTHER" id="PTHR43580">
    <property type="entry name" value="OXIDOREDUCTASE GLYR1-RELATED"/>
    <property type="match status" value="1"/>
</dbReference>
<dbReference type="InterPro" id="IPR008927">
    <property type="entry name" value="6-PGluconate_DH-like_C_sf"/>
</dbReference>
<proteinExistence type="inferred from homology"/>
<evidence type="ECO:0000256" key="1">
    <source>
        <dbReference type="ARBA" id="ARBA00004286"/>
    </source>
</evidence>
<dbReference type="InterPro" id="IPR029154">
    <property type="entry name" value="HIBADH-like_NADP-bd"/>
</dbReference>
<dbReference type="EnsemblMetazoa" id="XM_028286758.2">
    <property type="protein sequence ID" value="XP_028142559.2"/>
    <property type="gene ID" value="LOC114336398"/>
</dbReference>
<dbReference type="GeneID" id="114336398"/>
<evidence type="ECO:0000259" key="6">
    <source>
        <dbReference type="PROSITE" id="PS50812"/>
    </source>
</evidence>
<protein>
    <recommendedName>
        <fullName evidence="5">Cytokine-like nuclear factor N-PAC</fullName>
    </recommendedName>
    <alternativeName>
        <fullName evidence="4">Glyoxylate reductase 1 homolog</fullName>
    </alternativeName>
</protein>
<evidence type="ECO:0000256" key="4">
    <source>
        <dbReference type="ARBA" id="ARBA00030287"/>
    </source>
</evidence>
<organism evidence="7 8">
    <name type="scientific">Diabrotica virgifera virgifera</name>
    <name type="common">western corn rootworm</name>
    <dbReference type="NCBI Taxonomy" id="50390"/>
    <lineage>
        <taxon>Eukaryota</taxon>
        <taxon>Metazoa</taxon>
        <taxon>Ecdysozoa</taxon>
        <taxon>Arthropoda</taxon>
        <taxon>Hexapoda</taxon>
        <taxon>Insecta</taxon>
        <taxon>Pterygota</taxon>
        <taxon>Neoptera</taxon>
        <taxon>Endopterygota</taxon>
        <taxon>Coleoptera</taxon>
        <taxon>Polyphaga</taxon>
        <taxon>Cucujiformia</taxon>
        <taxon>Chrysomeloidea</taxon>
        <taxon>Chrysomelidae</taxon>
        <taxon>Galerucinae</taxon>
        <taxon>Diabroticina</taxon>
        <taxon>Diabroticites</taxon>
        <taxon>Diabrotica</taxon>
    </lineage>
</organism>
<evidence type="ECO:0000256" key="2">
    <source>
        <dbReference type="ARBA" id="ARBA00007598"/>
    </source>
</evidence>
<dbReference type="InterPro" id="IPR000313">
    <property type="entry name" value="PWWP_dom"/>
</dbReference>
<sequence length="453" mass="51865">MADINVGDIVWGRMDGFPYWPCVVLKDVKVPKPSKDPNTKYYWVYLFGSKNYSWISRKRLCPYEGNRFKYGHNDGHVNFAEAVKEAELHVKRKKLNSNYQVVIKEKFDIQEYERKLRRSESRMRYRTKLMIRTRSVRTDEDHKSRIANTRNIATSTFVFGVIGIGNLGTDITRNLIHSGHVVNIWNRTYSKGQSLVTEFGPKFKKKLTQFYTPRGLLQKSDVILVCLSDKEAVRTIFENSFGIHKPADECLKNKGIIQMTTTGPEFSKDMNSIIEKKGGKYLEAQIQRSKEEATNGDFITLAAGDEVLFFKCHTLFKAIGNTVLYLGEVGYASKMNLILQVIKGINVAALCEALNFAERSDVELKNVYDILESTNLCSLYLLRKCGLILQENFLNADQSLTNLQKDMSLVLDLADSVKYPMSITSPANQIFQHCIRLEYGAYDASIIFLQHHH</sequence>
<dbReference type="Pfam" id="PF14833">
    <property type="entry name" value="NAD_binding_11"/>
    <property type="match status" value="1"/>
</dbReference>
<comment type="subcellular location">
    <subcellularLocation>
        <location evidence="1">Chromosome</location>
    </subcellularLocation>
</comment>
<dbReference type="InterPro" id="IPR036291">
    <property type="entry name" value="NAD(P)-bd_dom_sf"/>
</dbReference>
<reference evidence="7" key="1">
    <citation type="submission" date="2025-05" db="UniProtKB">
        <authorList>
            <consortium name="EnsemblMetazoa"/>
        </authorList>
    </citation>
    <scope>IDENTIFICATION</scope>
</reference>
<keyword evidence="8" id="KW-1185">Reference proteome</keyword>
<dbReference type="InterPro" id="IPR006115">
    <property type="entry name" value="6PGDH_NADP-bd"/>
</dbReference>
<dbReference type="InterPro" id="IPR013328">
    <property type="entry name" value="6PGD_dom2"/>
</dbReference>
<evidence type="ECO:0000313" key="7">
    <source>
        <dbReference type="EnsemblMetazoa" id="XP_028142559.2"/>
    </source>
</evidence>
<name>A0ABM5IUM5_DIAVI</name>
<feature type="domain" description="PWWP" evidence="6">
    <location>
        <begin position="6"/>
        <end position="66"/>
    </location>
</feature>
<evidence type="ECO:0000256" key="5">
    <source>
        <dbReference type="ARBA" id="ARBA00034140"/>
    </source>
</evidence>
<dbReference type="SUPFAM" id="SSF48179">
    <property type="entry name" value="6-phosphogluconate dehydrogenase C-terminal domain-like"/>
    <property type="match status" value="1"/>
</dbReference>
<dbReference type="Gene3D" id="3.40.50.720">
    <property type="entry name" value="NAD(P)-binding Rossmann-like Domain"/>
    <property type="match status" value="1"/>
</dbReference>
<dbReference type="Pfam" id="PF03446">
    <property type="entry name" value="NAD_binding_2"/>
    <property type="match status" value="1"/>
</dbReference>
<dbReference type="InterPro" id="IPR051265">
    <property type="entry name" value="HIBADH-related_NP60_sf"/>
</dbReference>